<dbReference type="Proteomes" id="UP001500731">
    <property type="component" value="Unassembled WGS sequence"/>
</dbReference>
<proteinExistence type="predicted"/>
<name>A0ABP8PGK5_9MICO</name>
<dbReference type="Pfam" id="PF05402">
    <property type="entry name" value="PqqD"/>
    <property type="match status" value="1"/>
</dbReference>
<evidence type="ECO:0000313" key="2">
    <source>
        <dbReference type="Proteomes" id="UP001500731"/>
    </source>
</evidence>
<dbReference type="RefSeq" id="WP_345186714.1">
    <property type="nucleotide sequence ID" value="NZ_BAABGP010000014.1"/>
</dbReference>
<dbReference type="EMBL" id="BAABGP010000014">
    <property type="protein sequence ID" value="GAA4485829.1"/>
    <property type="molecule type" value="Genomic_DNA"/>
</dbReference>
<sequence length="95" mass="10264">MTGEQSEMWRIADDVAWTASGNDVVALDLVALDAHPMTLQETAAYVWEELAASGPITADALVRTVADAYAVGEEIVRDDVLRLLAQLQAQHLVTV</sequence>
<gene>
    <name evidence="1" type="ORF">GCM10023171_20780</name>
</gene>
<dbReference type="InterPro" id="IPR041881">
    <property type="entry name" value="PqqD_sf"/>
</dbReference>
<evidence type="ECO:0000313" key="1">
    <source>
        <dbReference type="EMBL" id="GAA4485829.1"/>
    </source>
</evidence>
<dbReference type="Gene3D" id="1.10.10.1150">
    <property type="entry name" value="Coenzyme PQQ synthesis protein D (PqqD)"/>
    <property type="match status" value="1"/>
</dbReference>
<organism evidence="1 2">
    <name type="scientific">Microbacterium panaciterrae</name>
    <dbReference type="NCBI Taxonomy" id="985759"/>
    <lineage>
        <taxon>Bacteria</taxon>
        <taxon>Bacillati</taxon>
        <taxon>Actinomycetota</taxon>
        <taxon>Actinomycetes</taxon>
        <taxon>Micrococcales</taxon>
        <taxon>Microbacteriaceae</taxon>
        <taxon>Microbacterium</taxon>
    </lineage>
</organism>
<protein>
    <recommendedName>
        <fullName evidence="3">PqqD family protein</fullName>
    </recommendedName>
</protein>
<keyword evidence="2" id="KW-1185">Reference proteome</keyword>
<accession>A0ABP8PGK5</accession>
<dbReference type="InterPro" id="IPR008792">
    <property type="entry name" value="PQQD"/>
</dbReference>
<evidence type="ECO:0008006" key="3">
    <source>
        <dbReference type="Google" id="ProtNLM"/>
    </source>
</evidence>
<comment type="caution">
    <text evidence="1">The sequence shown here is derived from an EMBL/GenBank/DDBJ whole genome shotgun (WGS) entry which is preliminary data.</text>
</comment>
<reference evidence="2" key="1">
    <citation type="journal article" date="2019" name="Int. J. Syst. Evol. Microbiol.">
        <title>The Global Catalogue of Microorganisms (GCM) 10K type strain sequencing project: providing services to taxonomists for standard genome sequencing and annotation.</title>
        <authorList>
            <consortium name="The Broad Institute Genomics Platform"/>
            <consortium name="The Broad Institute Genome Sequencing Center for Infectious Disease"/>
            <person name="Wu L."/>
            <person name="Ma J."/>
        </authorList>
    </citation>
    <scope>NUCLEOTIDE SEQUENCE [LARGE SCALE GENOMIC DNA]</scope>
    <source>
        <strain evidence="2">JCM 17839</strain>
    </source>
</reference>